<dbReference type="Gene3D" id="3.40.710.10">
    <property type="entry name" value="DD-peptidase/beta-lactamase superfamily"/>
    <property type="match status" value="1"/>
</dbReference>
<evidence type="ECO:0000256" key="3">
    <source>
        <dbReference type="SAM" id="SignalP"/>
    </source>
</evidence>
<evidence type="ECO:0000256" key="1">
    <source>
        <dbReference type="ARBA" id="ARBA00018879"/>
    </source>
</evidence>
<keyword evidence="6" id="KW-1185">Reference proteome</keyword>
<dbReference type="EMBL" id="JACHIV010000001">
    <property type="protein sequence ID" value="MBB5068117.1"/>
    <property type="molecule type" value="Genomic_DNA"/>
</dbReference>
<reference evidence="5 6" key="1">
    <citation type="submission" date="2020-08" db="EMBL/GenBank/DDBJ databases">
        <title>Sequencing the genomes of 1000 actinobacteria strains.</title>
        <authorList>
            <person name="Klenk H.-P."/>
        </authorList>
    </citation>
    <scope>NUCLEOTIDE SEQUENCE [LARGE SCALE GENOMIC DNA]</scope>
    <source>
        <strain evidence="5 6">DSM 45582</strain>
    </source>
</reference>
<dbReference type="PANTHER" id="PTHR35333:SF3">
    <property type="entry name" value="BETA-LACTAMASE-TYPE TRANSPEPTIDASE FOLD CONTAINING PROTEIN"/>
    <property type="match status" value="1"/>
</dbReference>
<dbReference type="SUPFAM" id="SSF56601">
    <property type="entry name" value="beta-lactamase/transpeptidase-like"/>
    <property type="match status" value="1"/>
</dbReference>
<organism evidence="5 6">
    <name type="scientific">Saccharopolyspora gloriosae</name>
    <dbReference type="NCBI Taxonomy" id="455344"/>
    <lineage>
        <taxon>Bacteria</taxon>
        <taxon>Bacillati</taxon>
        <taxon>Actinomycetota</taxon>
        <taxon>Actinomycetes</taxon>
        <taxon>Pseudonocardiales</taxon>
        <taxon>Pseudonocardiaceae</taxon>
        <taxon>Saccharopolyspora</taxon>
    </lineage>
</organism>
<dbReference type="PANTHER" id="PTHR35333">
    <property type="entry name" value="BETA-LACTAMASE"/>
    <property type="match status" value="1"/>
</dbReference>
<evidence type="ECO:0000313" key="5">
    <source>
        <dbReference type="EMBL" id="MBB5068117.1"/>
    </source>
</evidence>
<evidence type="ECO:0000259" key="4">
    <source>
        <dbReference type="Pfam" id="PF13354"/>
    </source>
</evidence>
<feature type="signal peptide" evidence="3">
    <location>
        <begin position="1"/>
        <end position="30"/>
    </location>
</feature>
<keyword evidence="3" id="KW-0732">Signal</keyword>
<dbReference type="GO" id="GO:0046677">
    <property type="term" value="P:response to antibiotic"/>
    <property type="evidence" value="ECO:0007669"/>
    <property type="project" value="InterPro"/>
</dbReference>
<dbReference type="PROSITE" id="PS51318">
    <property type="entry name" value="TAT"/>
    <property type="match status" value="1"/>
</dbReference>
<dbReference type="InterPro" id="IPR012338">
    <property type="entry name" value="Beta-lactam/transpept-like"/>
</dbReference>
<dbReference type="GO" id="GO:0008800">
    <property type="term" value="F:beta-lactamase activity"/>
    <property type="evidence" value="ECO:0007669"/>
    <property type="project" value="InterPro"/>
</dbReference>
<protein>
    <recommendedName>
        <fullName evidence="1">Beta-lactamase</fullName>
    </recommendedName>
    <alternativeName>
        <fullName evidence="2">Penicillinase</fullName>
    </alternativeName>
</protein>
<dbReference type="RefSeq" id="WP_184477866.1">
    <property type="nucleotide sequence ID" value="NZ_JACHIV010000001.1"/>
</dbReference>
<name>A0A840NIL4_9PSEU</name>
<dbReference type="AlphaFoldDB" id="A0A840NIL4"/>
<evidence type="ECO:0000256" key="2">
    <source>
        <dbReference type="ARBA" id="ARBA00030171"/>
    </source>
</evidence>
<feature type="chain" id="PRO_5032816003" description="Beta-lactamase" evidence="3">
    <location>
        <begin position="31"/>
        <end position="381"/>
    </location>
</feature>
<dbReference type="PROSITE" id="PS51257">
    <property type="entry name" value="PROKAR_LIPOPROTEIN"/>
    <property type="match status" value="1"/>
</dbReference>
<proteinExistence type="predicted"/>
<dbReference type="GO" id="GO:0030655">
    <property type="term" value="P:beta-lactam antibiotic catabolic process"/>
    <property type="evidence" value="ECO:0007669"/>
    <property type="project" value="InterPro"/>
</dbReference>
<dbReference type="Proteomes" id="UP000580474">
    <property type="component" value="Unassembled WGS sequence"/>
</dbReference>
<comment type="caution">
    <text evidence="5">The sequence shown here is derived from an EMBL/GenBank/DDBJ whole genome shotgun (WGS) entry which is preliminary data.</text>
</comment>
<dbReference type="InterPro" id="IPR006311">
    <property type="entry name" value="TAT_signal"/>
</dbReference>
<dbReference type="InterPro" id="IPR000871">
    <property type="entry name" value="Beta-lactam_class-A"/>
</dbReference>
<gene>
    <name evidence="5" type="ORF">BJ969_001205</name>
</gene>
<evidence type="ECO:0000313" key="6">
    <source>
        <dbReference type="Proteomes" id="UP000580474"/>
    </source>
</evidence>
<dbReference type="Pfam" id="PF13354">
    <property type="entry name" value="Beta-lactamase2"/>
    <property type="match status" value="1"/>
</dbReference>
<feature type="domain" description="Beta-lactamase class A catalytic" evidence="4">
    <location>
        <begin position="70"/>
        <end position="310"/>
    </location>
</feature>
<sequence>MSLSRRTLLTGCTAAVAALPLLTACSPAQARNSLAGSRAAEPDLSTADGWLTWIADNRDHLALSLTDTAGLRVAHRARTTQPLASAVKVAQLAAYATAVAEGGLDPNEQIRVGDWERYYVPVDGGAHLNALAELGIPTDATGLYAADPELRVALERLVTMMIAHSDSAVPDLLRDRLGTEAVLRAARAGGWADADVRSLCAEYLFLLLPDEAPAPGAPLPRRLAIGFELERRHRDDEALRDQVRDRLLTQPLPTYDAQLTWASDTAASTPEQLAALHRAIAEGRYLPGPAGDIARGVLEGKAAGNLPADMLGFGFKGGSLPGVLTAGMSARFTDGRVAAGALLAHGGISAAQLQQGDPSLPLLTALRDPAWRDRLISALRG</sequence>
<accession>A0A840NIL4</accession>
<dbReference type="InterPro" id="IPR045155">
    <property type="entry name" value="Beta-lactam_cat"/>
</dbReference>